<dbReference type="PANTHER" id="PTHR43711:SF26">
    <property type="entry name" value="SENSOR HISTIDINE KINASE RCSC"/>
    <property type="match status" value="1"/>
</dbReference>
<dbReference type="Pfam" id="PF00512">
    <property type="entry name" value="HisKA"/>
    <property type="match status" value="1"/>
</dbReference>
<dbReference type="CDD" id="cd00082">
    <property type="entry name" value="HisKA"/>
    <property type="match status" value="1"/>
</dbReference>
<dbReference type="Pfam" id="PF17150">
    <property type="entry name" value="CHASE6_C"/>
    <property type="match status" value="1"/>
</dbReference>
<dbReference type="RefSeq" id="WP_038092223.1">
    <property type="nucleotide sequence ID" value="NZ_JHEG04000002.1"/>
</dbReference>
<gene>
    <name evidence="9" type="ORF">DA73_0229155</name>
    <name evidence="8" type="ORF">DA73_0400040385</name>
</gene>
<keyword evidence="4" id="KW-0808">Transferase</keyword>
<dbReference type="EMBL" id="JHEG04000002">
    <property type="protein sequence ID" value="KAF3883954.1"/>
    <property type="molecule type" value="Genomic_DNA"/>
</dbReference>
<dbReference type="InterPro" id="IPR005467">
    <property type="entry name" value="His_kinase_dom"/>
</dbReference>
<comment type="caution">
    <text evidence="9">The sequence shown here is derived from an EMBL/GenBank/DDBJ whole genome shotgun (WGS) entry which is preliminary data.</text>
</comment>
<dbReference type="InterPro" id="IPR036890">
    <property type="entry name" value="HATPase_C_sf"/>
</dbReference>
<evidence type="ECO:0000313" key="10">
    <source>
        <dbReference type="Proteomes" id="UP000029738"/>
    </source>
</evidence>
<feature type="domain" description="Histidine kinase" evidence="7">
    <location>
        <begin position="421"/>
        <end position="654"/>
    </location>
</feature>
<dbReference type="SUPFAM" id="SSF55781">
    <property type="entry name" value="GAF domain-like"/>
    <property type="match status" value="1"/>
</dbReference>
<dbReference type="SMART" id="SM00388">
    <property type="entry name" value="HisKA"/>
    <property type="match status" value="1"/>
</dbReference>
<dbReference type="InterPro" id="IPR019278">
    <property type="entry name" value="DICT_dom"/>
</dbReference>
<keyword evidence="3" id="KW-0597">Phosphoprotein</keyword>
<dbReference type="AlphaFoldDB" id="A0A0C1R8J0"/>
<dbReference type="InterPro" id="IPR004358">
    <property type="entry name" value="Sig_transdc_His_kin-like_C"/>
</dbReference>
<dbReference type="SUPFAM" id="SSF47384">
    <property type="entry name" value="Homodimeric domain of signal transducing histidine kinase"/>
    <property type="match status" value="1"/>
</dbReference>
<dbReference type="Gene3D" id="1.10.287.130">
    <property type="match status" value="1"/>
</dbReference>
<dbReference type="EMBL" id="JHEG02000058">
    <property type="protein sequence ID" value="KIE08610.1"/>
    <property type="molecule type" value="Genomic_DNA"/>
</dbReference>
<evidence type="ECO:0000256" key="3">
    <source>
        <dbReference type="ARBA" id="ARBA00022553"/>
    </source>
</evidence>
<proteinExistence type="predicted"/>
<dbReference type="Proteomes" id="UP000029738">
    <property type="component" value="Unassembled WGS sequence"/>
</dbReference>
<evidence type="ECO:0000313" key="8">
    <source>
        <dbReference type="EMBL" id="KAF3883954.1"/>
    </source>
</evidence>
<dbReference type="Pfam" id="PF01590">
    <property type="entry name" value="GAF"/>
    <property type="match status" value="1"/>
</dbReference>
<dbReference type="PRINTS" id="PR00344">
    <property type="entry name" value="BCTRLSENSOR"/>
</dbReference>
<dbReference type="InterPro" id="IPR029016">
    <property type="entry name" value="GAF-like_dom_sf"/>
</dbReference>
<comment type="catalytic activity">
    <reaction evidence="1">
        <text>ATP + protein L-histidine = ADP + protein N-phospho-L-histidine.</text>
        <dbReference type="EC" id="2.7.13.3"/>
    </reaction>
</comment>
<reference evidence="9" key="1">
    <citation type="journal article" date="2015" name="Genome Announc.">
        <title>Draft Genome Sequence of Tolypothrix boutellei Strain VB521301.</title>
        <authorList>
            <person name="Chandrababunaidu M.M."/>
            <person name="Singh D."/>
            <person name="Sen D."/>
            <person name="Bhan S."/>
            <person name="Das S."/>
            <person name="Gupta A."/>
            <person name="Adhikary S.P."/>
            <person name="Tripathy S."/>
        </authorList>
    </citation>
    <scope>NUCLEOTIDE SEQUENCE</scope>
    <source>
        <strain evidence="9">VB521301</strain>
    </source>
</reference>
<dbReference type="STRING" id="1479485.DA73_0229155"/>
<dbReference type="InterPro" id="IPR050736">
    <property type="entry name" value="Sensor_HK_Regulatory"/>
</dbReference>
<evidence type="ECO:0000256" key="2">
    <source>
        <dbReference type="ARBA" id="ARBA00012438"/>
    </source>
</evidence>
<dbReference type="InterPro" id="IPR036097">
    <property type="entry name" value="HisK_dim/P_sf"/>
</dbReference>
<evidence type="ECO:0000256" key="4">
    <source>
        <dbReference type="ARBA" id="ARBA00022679"/>
    </source>
</evidence>
<dbReference type="SUPFAM" id="SSF55874">
    <property type="entry name" value="ATPase domain of HSP90 chaperone/DNA topoisomerase II/histidine kinase"/>
    <property type="match status" value="1"/>
</dbReference>
<dbReference type="SMART" id="SM00387">
    <property type="entry name" value="HATPase_c"/>
    <property type="match status" value="1"/>
</dbReference>
<dbReference type="GO" id="GO:0000155">
    <property type="term" value="F:phosphorelay sensor kinase activity"/>
    <property type="evidence" value="ECO:0007669"/>
    <property type="project" value="InterPro"/>
</dbReference>
<keyword evidence="6" id="KW-0902">Two-component regulatory system</keyword>
<dbReference type="Gene3D" id="3.30.450.40">
    <property type="match status" value="1"/>
</dbReference>
<dbReference type="Gene3D" id="3.30.565.10">
    <property type="entry name" value="Histidine kinase-like ATPase, C-terminal domain"/>
    <property type="match status" value="1"/>
</dbReference>
<evidence type="ECO:0000259" key="7">
    <source>
        <dbReference type="PROSITE" id="PS50109"/>
    </source>
</evidence>
<evidence type="ECO:0000313" key="9">
    <source>
        <dbReference type="EMBL" id="KIE08610.1"/>
    </source>
</evidence>
<dbReference type="EC" id="2.7.13.3" evidence="2"/>
<evidence type="ECO:0000256" key="6">
    <source>
        <dbReference type="ARBA" id="ARBA00023012"/>
    </source>
</evidence>
<dbReference type="PROSITE" id="PS50109">
    <property type="entry name" value="HIS_KIN"/>
    <property type="match status" value="1"/>
</dbReference>
<dbReference type="SMART" id="SM00065">
    <property type="entry name" value="GAF"/>
    <property type="match status" value="1"/>
</dbReference>
<dbReference type="InterPro" id="IPR003594">
    <property type="entry name" value="HATPase_dom"/>
</dbReference>
<dbReference type="Pfam" id="PF02518">
    <property type="entry name" value="HATPase_c"/>
    <property type="match status" value="1"/>
</dbReference>
<dbReference type="Pfam" id="PF10069">
    <property type="entry name" value="DICT"/>
    <property type="match status" value="1"/>
</dbReference>
<reference evidence="8" key="2">
    <citation type="submission" date="2019-11" db="EMBL/GenBank/DDBJ databases">
        <title>Improved Assembly of Tolypothrix boutellei genome.</title>
        <authorList>
            <person name="Sarangi A.N."/>
            <person name="Mukherjee M."/>
            <person name="Ghosh S."/>
            <person name="Singh D."/>
            <person name="Das A."/>
            <person name="Kant S."/>
            <person name="Prusty A."/>
            <person name="Tripathy S."/>
        </authorList>
    </citation>
    <scope>NUCLEOTIDE SEQUENCE</scope>
    <source>
        <strain evidence="8">VB521301</strain>
    </source>
</reference>
<dbReference type="InterPro" id="IPR033415">
    <property type="entry name" value="CHASE6_C"/>
</dbReference>
<dbReference type="OrthoDB" id="524899at2"/>
<name>A0A0C1R8J0_9CYAN</name>
<evidence type="ECO:0000256" key="1">
    <source>
        <dbReference type="ARBA" id="ARBA00000085"/>
    </source>
</evidence>
<evidence type="ECO:0000256" key="5">
    <source>
        <dbReference type="ARBA" id="ARBA00022777"/>
    </source>
</evidence>
<accession>A0A0C1R8J0</accession>
<keyword evidence="10" id="KW-1185">Reference proteome</keyword>
<organism evidence="9">
    <name type="scientific">Tolypothrix bouteillei VB521301</name>
    <dbReference type="NCBI Taxonomy" id="1479485"/>
    <lineage>
        <taxon>Bacteria</taxon>
        <taxon>Bacillati</taxon>
        <taxon>Cyanobacteriota</taxon>
        <taxon>Cyanophyceae</taxon>
        <taxon>Nostocales</taxon>
        <taxon>Tolypothrichaceae</taxon>
        <taxon>Tolypothrix</taxon>
    </lineage>
</organism>
<dbReference type="InterPro" id="IPR003661">
    <property type="entry name" value="HisK_dim/P_dom"/>
</dbReference>
<protein>
    <recommendedName>
        <fullName evidence="2">histidine kinase</fullName>
        <ecNumber evidence="2">2.7.13.3</ecNumber>
    </recommendedName>
</protein>
<dbReference type="PANTHER" id="PTHR43711">
    <property type="entry name" value="TWO-COMPONENT HISTIDINE KINASE"/>
    <property type="match status" value="1"/>
</dbReference>
<sequence length="656" mass="73874">MKTSNSLLHDLLQALPNLKCQVYFKSSLTALSHAMEDLVLVGTDKPLVLANFQQERYYLQETRRYQRIAQRTDQVYVLAAAEANFKKISDSLVAIPFHPEDALAQEWHLVIIGQKYSACIVCQEYASPVDGSSLDQARQFKGIWTFERDVSISAAKLLMERILNYRPDLAGKVEVARQRYGLTQVNSERTADNRVLEIDARLFTDRLVTYLQNSQYKQLKAYRTITKKERQERLINTISAAIRQSLNPEEIFAVTVKELAQVFSPCRCLLYLYHPKEKPTPIEYEALAYGLASLKGKIWSLAQHPLFETVLSQDKAVAIADTTQDLGIQAYPDLSQQLQAFGIRSCLVVSIRYHQKWLGILELHHCGLEPHIWNDSDKALVEAIATQVAVALIQAQEYSNLETLNHQLAALERTQSNLIAIVGHELRTPLSTIQVCLESISNEPDMPIEFQQTMLQTALADSERMRRLIQDFLTLSRLEGGWLNWHIEPVSIQTCLDLVISSLRRNQAERTLPSILLELPSELPLVLADGDGLTEVVSKLLDNACKFTNSKGKVTVRAQIFNVEESVAQGKEKKSQMLEVIIADTGRGIEPNQLEAIFARFYQEEGFMQRTIGGTGLGLAICRQIVEKLGGKIWAVSPGREQGAEFHFTLPVAQGV</sequence>
<keyword evidence="5 9" id="KW-0418">Kinase</keyword>
<dbReference type="InterPro" id="IPR003018">
    <property type="entry name" value="GAF"/>
</dbReference>